<dbReference type="AlphaFoldDB" id="A0A1G7G7Q8"/>
<dbReference type="STRING" id="1391627.SAMN05216464_1109"/>
<dbReference type="EMBL" id="FNAI01000010">
    <property type="protein sequence ID" value="SDE84151.1"/>
    <property type="molecule type" value="Genomic_DNA"/>
</dbReference>
<dbReference type="RefSeq" id="WP_091151798.1">
    <property type="nucleotide sequence ID" value="NZ_FNAI01000010.1"/>
</dbReference>
<protein>
    <recommendedName>
        <fullName evidence="1">DUF6922 domain-containing protein</fullName>
    </recommendedName>
</protein>
<evidence type="ECO:0000259" key="1">
    <source>
        <dbReference type="Pfam" id="PF21956"/>
    </source>
</evidence>
<organism evidence="2 3">
    <name type="scientific">Mucilaginibacter pineti</name>
    <dbReference type="NCBI Taxonomy" id="1391627"/>
    <lineage>
        <taxon>Bacteria</taxon>
        <taxon>Pseudomonadati</taxon>
        <taxon>Bacteroidota</taxon>
        <taxon>Sphingobacteriia</taxon>
        <taxon>Sphingobacteriales</taxon>
        <taxon>Sphingobacteriaceae</taxon>
        <taxon>Mucilaginibacter</taxon>
    </lineage>
</organism>
<accession>A0A1G7G7Q8</accession>
<proteinExistence type="predicted"/>
<reference evidence="2 3" key="1">
    <citation type="submission" date="2016-10" db="EMBL/GenBank/DDBJ databases">
        <authorList>
            <person name="de Groot N.N."/>
        </authorList>
    </citation>
    <scope>NUCLEOTIDE SEQUENCE [LARGE SCALE GENOMIC DNA]</scope>
    <source>
        <strain evidence="2 3">47C3B</strain>
    </source>
</reference>
<dbReference type="Pfam" id="PF21956">
    <property type="entry name" value="DUF6922"/>
    <property type="match status" value="1"/>
</dbReference>
<name>A0A1G7G7Q8_9SPHI</name>
<evidence type="ECO:0000313" key="2">
    <source>
        <dbReference type="EMBL" id="SDE84151.1"/>
    </source>
</evidence>
<dbReference type="OrthoDB" id="1438605at2"/>
<evidence type="ECO:0000313" key="3">
    <source>
        <dbReference type="Proteomes" id="UP000199072"/>
    </source>
</evidence>
<dbReference type="Proteomes" id="UP000199072">
    <property type="component" value="Unassembled WGS sequence"/>
</dbReference>
<dbReference type="InterPro" id="IPR053830">
    <property type="entry name" value="DUF6922"/>
</dbReference>
<keyword evidence="3" id="KW-1185">Reference proteome</keyword>
<gene>
    <name evidence="2" type="ORF">SAMN05216464_1109</name>
</gene>
<feature type="domain" description="DUF6922" evidence="1">
    <location>
        <begin position="11"/>
        <end position="65"/>
    </location>
</feature>
<sequence>MKKRVDLSQIFPKYVFWDADPSRLDVERDLGLIIPRALFVTDETNFEMNIQKLENLYSKETILSTLQYTRENISNKVCELVAKRYQVEPFYRWSIK</sequence>